<accession>A0A4V3SBQ5</accession>
<evidence type="ECO:0000256" key="1">
    <source>
        <dbReference type="SAM" id="MobiDB-lite"/>
    </source>
</evidence>
<proteinExistence type="predicted"/>
<name>A0A4V3SBQ5_9HYME</name>
<dbReference type="Proteomes" id="UP000310200">
    <property type="component" value="Unassembled WGS sequence"/>
</dbReference>
<sequence>MKSDSEIRNNKAGRGTRTRRLVRSWGGSKKGVEKDERNDGIKCMVKEGIHQMERARDRHAPSATIHVRKKEKERERDKKGWKDEKNKRNRPRCTVKRARDAPQDDVLPPPVSLFISRTCSRSNLWQEVESRLADRRALRKRVPGVHRAKCIRAAYRTAPAAGGPATPFLPPWCMYTYRATCVDLIRREVQRPCHVNEKSAVDLVRAREVMRKCKRCTRAFGHHVDDRIARKDTIMRNARARMHRKVERAFSRPVHGGEFCGRTFVWHMQQMIAPNDSTRRVGES</sequence>
<dbReference type="AlphaFoldDB" id="A0A4V3SBQ5"/>
<protein>
    <submittedName>
        <fullName evidence="2">Uncharacterized protein</fullName>
    </submittedName>
</protein>
<gene>
    <name evidence="2" type="ORF">DBV15_10190</name>
</gene>
<feature type="region of interest" description="Disordered" evidence="1">
    <location>
        <begin position="1"/>
        <end position="104"/>
    </location>
</feature>
<feature type="compositionally biased region" description="Basic and acidic residues" evidence="1">
    <location>
        <begin position="70"/>
        <end position="86"/>
    </location>
</feature>
<evidence type="ECO:0000313" key="3">
    <source>
        <dbReference type="Proteomes" id="UP000310200"/>
    </source>
</evidence>
<feature type="compositionally biased region" description="Basic residues" evidence="1">
    <location>
        <begin position="87"/>
        <end position="96"/>
    </location>
</feature>
<keyword evidence="3" id="KW-1185">Reference proteome</keyword>
<comment type="caution">
    <text evidence="2">The sequence shown here is derived from an EMBL/GenBank/DDBJ whole genome shotgun (WGS) entry which is preliminary data.</text>
</comment>
<reference evidence="2 3" key="1">
    <citation type="journal article" date="2019" name="Philos. Trans. R. Soc. Lond., B, Biol. Sci.">
        <title>Ant behaviour and brain gene expression of defending hosts depend on the ecological success of the intruding social parasite.</title>
        <authorList>
            <person name="Kaur R."/>
            <person name="Stoldt M."/>
            <person name="Jongepier E."/>
            <person name="Feldmeyer B."/>
            <person name="Menzel F."/>
            <person name="Bornberg-Bauer E."/>
            <person name="Foitzik S."/>
        </authorList>
    </citation>
    <scope>NUCLEOTIDE SEQUENCE [LARGE SCALE GENOMIC DNA]</scope>
    <source>
        <tissue evidence="2">Whole body</tissue>
    </source>
</reference>
<dbReference type="EMBL" id="QBLH01000893">
    <property type="protein sequence ID" value="TGZ53794.1"/>
    <property type="molecule type" value="Genomic_DNA"/>
</dbReference>
<feature type="compositionally biased region" description="Basic and acidic residues" evidence="1">
    <location>
        <begin position="30"/>
        <end position="60"/>
    </location>
</feature>
<evidence type="ECO:0000313" key="2">
    <source>
        <dbReference type="EMBL" id="TGZ53794.1"/>
    </source>
</evidence>
<organism evidence="2 3">
    <name type="scientific">Temnothorax longispinosus</name>
    <dbReference type="NCBI Taxonomy" id="300112"/>
    <lineage>
        <taxon>Eukaryota</taxon>
        <taxon>Metazoa</taxon>
        <taxon>Ecdysozoa</taxon>
        <taxon>Arthropoda</taxon>
        <taxon>Hexapoda</taxon>
        <taxon>Insecta</taxon>
        <taxon>Pterygota</taxon>
        <taxon>Neoptera</taxon>
        <taxon>Endopterygota</taxon>
        <taxon>Hymenoptera</taxon>
        <taxon>Apocrita</taxon>
        <taxon>Aculeata</taxon>
        <taxon>Formicoidea</taxon>
        <taxon>Formicidae</taxon>
        <taxon>Myrmicinae</taxon>
        <taxon>Temnothorax</taxon>
    </lineage>
</organism>